<sequence length="121" mass="12091">MKAILCLFLLSAAAVYGAEEKKNEKRGLLGLGYGAPLLGHGLDLYGGHGLGLYGGHGLGLYGGHGLSIASAPIVSHSVALPAPIISHSIATPIIDHGLIGGHLGGHGLIGGPLLGLGHGWR</sequence>
<proteinExistence type="predicted"/>
<dbReference type="eggNOG" id="ENOG502R9M5">
    <property type="taxonomic scope" value="Eukaryota"/>
</dbReference>
<reference evidence="1 2" key="1">
    <citation type="journal article" date="2011" name="Cell">
        <title>The monarch butterfly genome yields insights into long-distance migration.</title>
        <authorList>
            <person name="Zhan S."/>
            <person name="Merlin C."/>
            <person name="Boore J.L."/>
            <person name="Reppert S.M."/>
        </authorList>
    </citation>
    <scope>NUCLEOTIDE SEQUENCE [LARGE SCALE GENOMIC DNA]</scope>
    <source>
        <strain evidence="1">F-2</strain>
    </source>
</reference>
<evidence type="ECO:0000313" key="1">
    <source>
        <dbReference type="EMBL" id="OWR53865.1"/>
    </source>
</evidence>
<keyword evidence="2" id="KW-1185">Reference proteome</keyword>
<dbReference type="Proteomes" id="UP000007151">
    <property type="component" value="Unassembled WGS sequence"/>
</dbReference>
<dbReference type="STRING" id="278856.A0A212FJF4"/>
<organism evidence="1 2">
    <name type="scientific">Danaus plexippus plexippus</name>
    <dbReference type="NCBI Taxonomy" id="278856"/>
    <lineage>
        <taxon>Eukaryota</taxon>
        <taxon>Metazoa</taxon>
        <taxon>Ecdysozoa</taxon>
        <taxon>Arthropoda</taxon>
        <taxon>Hexapoda</taxon>
        <taxon>Insecta</taxon>
        <taxon>Pterygota</taxon>
        <taxon>Neoptera</taxon>
        <taxon>Endopterygota</taxon>
        <taxon>Lepidoptera</taxon>
        <taxon>Glossata</taxon>
        <taxon>Ditrysia</taxon>
        <taxon>Papilionoidea</taxon>
        <taxon>Nymphalidae</taxon>
        <taxon>Danainae</taxon>
        <taxon>Danaini</taxon>
        <taxon>Danaina</taxon>
        <taxon>Danaus</taxon>
        <taxon>Danaus</taxon>
    </lineage>
</organism>
<name>A0A212FJF4_DANPL</name>
<accession>A0A212FJF4</accession>
<protein>
    <submittedName>
        <fullName evidence="1">Cuticular protein hypothetical 32</fullName>
    </submittedName>
</protein>
<dbReference type="AlphaFoldDB" id="A0A212FJF4"/>
<dbReference type="KEGG" id="dpl:KGM_204729"/>
<evidence type="ECO:0000313" key="2">
    <source>
        <dbReference type="Proteomes" id="UP000007151"/>
    </source>
</evidence>
<gene>
    <name evidence="1" type="ORF">KGM_204729</name>
</gene>
<dbReference type="EMBL" id="AGBW02008274">
    <property type="protein sequence ID" value="OWR53865.1"/>
    <property type="molecule type" value="Genomic_DNA"/>
</dbReference>
<comment type="caution">
    <text evidence="1">The sequence shown here is derived from an EMBL/GenBank/DDBJ whole genome shotgun (WGS) entry which is preliminary data.</text>
</comment>